<dbReference type="PANTHER" id="PTHR13462:SF10">
    <property type="entry name" value="CALCIUM UNIPORTER PROTEIN, MITOCHONDRIAL"/>
    <property type="match status" value="1"/>
</dbReference>
<dbReference type="Proteomes" id="UP001314263">
    <property type="component" value="Unassembled WGS sequence"/>
</dbReference>
<comment type="subcellular location">
    <subcellularLocation>
        <location evidence="1">Mitochondrion inner membrane</location>
        <topology evidence="1">Multi-pass membrane protein</topology>
    </subcellularLocation>
</comment>
<comment type="similarity">
    <text evidence="2">Belongs to the MCU (TC 1.A.77) family.</text>
</comment>
<evidence type="ECO:0000256" key="3">
    <source>
        <dbReference type="ARBA" id="ARBA00022448"/>
    </source>
</evidence>
<evidence type="ECO:0000313" key="19">
    <source>
        <dbReference type="Proteomes" id="UP001314263"/>
    </source>
</evidence>
<evidence type="ECO:0000256" key="10">
    <source>
        <dbReference type="ARBA" id="ARBA00023065"/>
    </source>
</evidence>
<keyword evidence="15" id="KW-0175">Coiled coil</keyword>
<evidence type="ECO:0000259" key="17">
    <source>
        <dbReference type="Pfam" id="PF04678"/>
    </source>
</evidence>
<evidence type="ECO:0000256" key="5">
    <source>
        <dbReference type="ARBA" id="ARBA00022673"/>
    </source>
</evidence>
<dbReference type="GO" id="GO:0005262">
    <property type="term" value="F:calcium channel activity"/>
    <property type="evidence" value="ECO:0007669"/>
    <property type="project" value="UniProtKB-KW"/>
</dbReference>
<evidence type="ECO:0000256" key="9">
    <source>
        <dbReference type="ARBA" id="ARBA00022989"/>
    </source>
</evidence>
<sequence length="377" mass="42680">MKVLWASKRLLRANPASGILAWGSCKQLAAEGLHGGLESASAAEAISEQRDASGRAVVDTAAHDASAASSHGRSFSSAQHLHSRGLSGTWHKSAASQQLRHLWSAAHQSSTLFDNSVQPSHMRSQHWASSGLPPCIRGLSTETIQDRVSQANSILQTLDILRFRERLEMESERTQRMSSAELIALCKESGAAKSDEEAERVCEALKNAGIVLRVGDMVYLKPEEVVEIILRAVPDTEEEIQARLRELEAEIRPLAEQKRKIENRTFRRTHGILWLGLGFLVLQWGVFLHFTYSELSWDVVEPVTYFTSQLWAILGYCYFLATKEDFAYRHAHSKMTQNFRVGGEKDHAFNRARYERLLQEHSRYQRLLTREVDRERE</sequence>
<gene>
    <name evidence="18" type="ORF">CVIRNUC_001851</name>
</gene>
<evidence type="ECO:0000256" key="15">
    <source>
        <dbReference type="SAM" id="Coils"/>
    </source>
</evidence>
<evidence type="ECO:0000256" key="4">
    <source>
        <dbReference type="ARBA" id="ARBA00022568"/>
    </source>
</evidence>
<feature type="transmembrane region" description="Helical" evidence="16">
    <location>
        <begin position="272"/>
        <end position="291"/>
    </location>
</feature>
<keyword evidence="10" id="KW-0406">Ion transport</keyword>
<evidence type="ECO:0000256" key="6">
    <source>
        <dbReference type="ARBA" id="ARBA00022692"/>
    </source>
</evidence>
<keyword evidence="9 16" id="KW-1133">Transmembrane helix</keyword>
<comment type="catalytic activity">
    <reaction evidence="14">
        <text>Ca(2+)(in) = Ca(2+)(out)</text>
        <dbReference type="Rhea" id="RHEA:29671"/>
        <dbReference type="ChEBI" id="CHEBI:29108"/>
    </reaction>
</comment>
<evidence type="ECO:0000256" key="12">
    <source>
        <dbReference type="ARBA" id="ARBA00023136"/>
    </source>
</evidence>
<protein>
    <recommendedName>
        <fullName evidence="17">Calcium uniporter protein C-terminal domain-containing protein</fullName>
    </recommendedName>
</protein>
<keyword evidence="4" id="KW-0109">Calcium transport</keyword>
<keyword evidence="13" id="KW-0407">Ion channel</keyword>
<keyword evidence="7" id="KW-0999">Mitochondrion inner membrane</keyword>
<dbReference type="PROSITE" id="PS51257">
    <property type="entry name" value="PROKAR_LIPOPROTEIN"/>
    <property type="match status" value="1"/>
</dbReference>
<evidence type="ECO:0000256" key="8">
    <source>
        <dbReference type="ARBA" id="ARBA00022837"/>
    </source>
</evidence>
<evidence type="ECO:0000256" key="7">
    <source>
        <dbReference type="ARBA" id="ARBA00022792"/>
    </source>
</evidence>
<dbReference type="PANTHER" id="PTHR13462">
    <property type="entry name" value="CALCIUM UNIPORTER PROTEIN, MITOCHONDRIAL"/>
    <property type="match status" value="1"/>
</dbReference>
<evidence type="ECO:0000256" key="16">
    <source>
        <dbReference type="SAM" id="Phobius"/>
    </source>
</evidence>
<keyword evidence="12 16" id="KW-0472">Membrane</keyword>
<comment type="caution">
    <text evidence="18">The sequence shown here is derived from an EMBL/GenBank/DDBJ whole genome shotgun (WGS) entry which is preliminary data.</text>
</comment>
<feature type="coiled-coil region" evidence="15">
    <location>
        <begin position="237"/>
        <end position="264"/>
    </location>
</feature>
<evidence type="ECO:0000256" key="2">
    <source>
        <dbReference type="ARBA" id="ARBA00005653"/>
    </source>
</evidence>
<evidence type="ECO:0000256" key="14">
    <source>
        <dbReference type="ARBA" id="ARBA00036634"/>
    </source>
</evidence>
<name>A0AAV1HX60_9CHLO</name>
<keyword evidence="6 16" id="KW-0812">Transmembrane</keyword>
<keyword evidence="11" id="KW-0496">Mitochondrion</keyword>
<feature type="transmembrane region" description="Helical" evidence="16">
    <location>
        <begin position="303"/>
        <end position="321"/>
    </location>
</feature>
<dbReference type="Pfam" id="PF04678">
    <property type="entry name" value="MCU"/>
    <property type="match status" value="1"/>
</dbReference>
<accession>A0AAV1HX60</accession>
<organism evidence="18 19">
    <name type="scientific">Coccomyxa viridis</name>
    <dbReference type="NCBI Taxonomy" id="1274662"/>
    <lineage>
        <taxon>Eukaryota</taxon>
        <taxon>Viridiplantae</taxon>
        <taxon>Chlorophyta</taxon>
        <taxon>core chlorophytes</taxon>
        <taxon>Trebouxiophyceae</taxon>
        <taxon>Trebouxiophyceae incertae sedis</taxon>
        <taxon>Coccomyxaceae</taxon>
        <taxon>Coccomyxa</taxon>
    </lineage>
</organism>
<keyword evidence="5" id="KW-0107">Calcium channel</keyword>
<dbReference type="GO" id="GO:0051560">
    <property type="term" value="P:mitochondrial calcium ion homeostasis"/>
    <property type="evidence" value="ECO:0007669"/>
    <property type="project" value="InterPro"/>
</dbReference>
<keyword evidence="8" id="KW-0106">Calcium</keyword>
<feature type="domain" description="Calcium uniporter protein C-terminal" evidence="17">
    <location>
        <begin position="196"/>
        <end position="357"/>
    </location>
</feature>
<keyword evidence="3" id="KW-0813">Transport</keyword>
<dbReference type="EMBL" id="CAUYUE010000003">
    <property type="protein sequence ID" value="CAK0748681.1"/>
    <property type="molecule type" value="Genomic_DNA"/>
</dbReference>
<evidence type="ECO:0000256" key="11">
    <source>
        <dbReference type="ARBA" id="ARBA00023128"/>
    </source>
</evidence>
<keyword evidence="19" id="KW-1185">Reference proteome</keyword>
<dbReference type="GO" id="GO:0036444">
    <property type="term" value="P:calcium import into the mitochondrion"/>
    <property type="evidence" value="ECO:0007669"/>
    <property type="project" value="TreeGrafter"/>
</dbReference>
<reference evidence="18 19" key="1">
    <citation type="submission" date="2023-10" db="EMBL/GenBank/DDBJ databases">
        <authorList>
            <person name="Maclean D."/>
            <person name="Macfadyen A."/>
        </authorList>
    </citation>
    <scope>NUCLEOTIDE SEQUENCE [LARGE SCALE GENOMIC DNA]</scope>
</reference>
<dbReference type="GO" id="GO:0015292">
    <property type="term" value="F:uniporter activity"/>
    <property type="evidence" value="ECO:0007669"/>
    <property type="project" value="TreeGrafter"/>
</dbReference>
<evidence type="ECO:0000313" key="18">
    <source>
        <dbReference type="EMBL" id="CAK0748681.1"/>
    </source>
</evidence>
<evidence type="ECO:0000256" key="13">
    <source>
        <dbReference type="ARBA" id="ARBA00023303"/>
    </source>
</evidence>
<dbReference type="GO" id="GO:1990246">
    <property type="term" value="C:uniplex complex"/>
    <property type="evidence" value="ECO:0007669"/>
    <property type="project" value="TreeGrafter"/>
</dbReference>
<dbReference type="AlphaFoldDB" id="A0AAV1HX60"/>
<dbReference type="InterPro" id="IPR006769">
    <property type="entry name" value="MCU_C"/>
</dbReference>
<evidence type="ECO:0000256" key="1">
    <source>
        <dbReference type="ARBA" id="ARBA00004448"/>
    </source>
</evidence>
<proteinExistence type="inferred from homology"/>
<dbReference type="InterPro" id="IPR039055">
    <property type="entry name" value="MCU_fam"/>
</dbReference>